<dbReference type="Gene3D" id="3.90.640.10">
    <property type="entry name" value="Actin, Chain A, domain 4"/>
    <property type="match status" value="1"/>
</dbReference>
<keyword evidence="5" id="KW-0346">Stress response</keyword>
<dbReference type="CDD" id="cd24028">
    <property type="entry name" value="ASKHA_NBD_HSP70_HSPA1-like"/>
    <property type="match status" value="1"/>
</dbReference>
<dbReference type="GO" id="GO:0005788">
    <property type="term" value="C:endoplasmic reticulum lumen"/>
    <property type="evidence" value="ECO:0007669"/>
    <property type="project" value="UniProtKB-SubCell"/>
</dbReference>
<evidence type="ECO:0000256" key="2">
    <source>
        <dbReference type="ARBA" id="ARBA00007381"/>
    </source>
</evidence>
<dbReference type="PANTHER" id="PTHR19375">
    <property type="entry name" value="HEAT SHOCK PROTEIN 70KDA"/>
    <property type="match status" value="1"/>
</dbReference>
<name>A0AAV8E6L7_9POAL</name>
<dbReference type="GO" id="GO:0140662">
    <property type="term" value="F:ATP-dependent protein folding chaperone"/>
    <property type="evidence" value="ECO:0007669"/>
    <property type="project" value="InterPro"/>
</dbReference>
<keyword evidence="4" id="KW-0067">ATP-binding</keyword>
<dbReference type="Pfam" id="PF00012">
    <property type="entry name" value="HSP70"/>
    <property type="match status" value="1"/>
</dbReference>
<evidence type="ECO:0000313" key="5">
    <source>
        <dbReference type="EMBL" id="KAJ4776129.1"/>
    </source>
</evidence>
<dbReference type="InterPro" id="IPR013126">
    <property type="entry name" value="Hsp_70_fam"/>
</dbReference>
<dbReference type="InterPro" id="IPR018181">
    <property type="entry name" value="Heat_shock_70_CS"/>
</dbReference>
<proteinExistence type="inferred from homology"/>
<organism evidence="5 6">
    <name type="scientific">Rhynchospora pubera</name>
    <dbReference type="NCBI Taxonomy" id="906938"/>
    <lineage>
        <taxon>Eukaryota</taxon>
        <taxon>Viridiplantae</taxon>
        <taxon>Streptophyta</taxon>
        <taxon>Embryophyta</taxon>
        <taxon>Tracheophyta</taxon>
        <taxon>Spermatophyta</taxon>
        <taxon>Magnoliopsida</taxon>
        <taxon>Liliopsida</taxon>
        <taxon>Poales</taxon>
        <taxon>Cyperaceae</taxon>
        <taxon>Cyperoideae</taxon>
        <taxon>Rhynchosporeae</taxon>
        <taxon>Rhynchospora</taxon>
    </lineage>
</organism>
<dbReference type="PRINTS" id="PR00301">
    <property type="entry name" value="HEATSHOCK70"/>
</dbReference>
<gene>
    <name evidence="5" type="ORF">LUZ62_060386</name>
</gene>
<dbReference type="GO" id="GO:0005524">
    <property type="term" value="F:ATP binding"/>
    <property type="evidence" value="ECO:0007669"/>
    <property type="project" value="UniProtKB-KW"/>
</dbReference>
<keyword evidence="3" id="KW-0547">Nucleotide-binding</keyword>
<comment type="caution">
    <text evidence="5">The sequence shown here is derived from an EMBL/GenBank/DDBJ whole genome shotgun (WGS) entry which is preliminary data.</text>
</comment>
<dbReference type="PROSITE" id="PS01036">
    <property type="entry name" value="HSP70_3"/>
    <property type="match status" value="1"/>
</dbReference>
<evidence type="ECO:0000256" key="3">
    <source>
        <dbReference type="ARBA" id="ARBA00022741"/>
    </source>
</evidence>
<evidence type="ECO:0000256" key="1">
    <source>
        <dbReference type="ARBA" id="ARBA00004319"/>
    </source>
</evidence>
<evidence type="ECO:0000313" key="6">
    <source>
        <dbReference type="Proteomes" id="UP001140206"/>
    </source>
</evidence>
<dbReference type="FunFam" id="3.30.30.30:FF:000005">
    <property type="entry name" value="Heat shock protein ssb1"/>
    <property type="match status" value="1"/>
</dbReference>
<dbReference type="InterPro" id="IPR043129">
    <property type="entry name" value="ATPase_NBD"/>
</dbReference>
<sequence length="451" mass="49924">MEQGRKGPAIGIDLGTAYTRVALFDGRSFQMIPDDHGDPAMPSYVAFTDSGVLVGAAAKNQAMQNPTNTIFDVIRLIGRRYSHPSIRNDIRLWPFKVIASENDSLLVEISWEGKLWQFTPVEICSMILTQIKVNTEKNLGVTIADAVITVPVCFNYEQRKAIKEAGMIAGFNVMQLVSASSASALFYSSDRQSKISSLLTNIFARSISKSEVEDYNLFVFDLGAGTLDVSLITLQEDVCIVRATAGNVHLGGSDFDNNSVFDLLRRNGHADISNSFIAINELREVCEAAKVALSTGSTIEHNLKFQFSIRAEKFNELNKELFVKCIDTIDTCLRDAKMGAGIVDEVILFGGSTRIPLLQAQIKQYFNGKELKISNHLETAVAFGAALQVSFLCTRRYERAHCLSLLDATSFSLGMQSSQGLIYVCFHSERYNYSHQNRKDMSLLQPDNISC</sequence>
<dbReference type="Gene3D" id="3.30.420.40">
    <property type="match status" value="2"/>
</dbReference>
<accession>A0AAV8E6L7</accession>
<comment type="subcellular location">
    <subcellularLocation>
        <location evidence="1">Endoplasmic reticulum lumen</location>
    </subcellularLocation>
</comment>
<protein>
    <submittedName>
        <fullName evidence="5">Heat shock 70 kDa protein</fullName>
    </submittedName>
</protein>
<dbReference type="AlphaFoldDB" id="A0AAV8E6L7"/>
<dbReference type="Proteomes" id="UP001140206">
    <property type="component" value="Chromosome 3"/>
</dbReference>
<dbReference type="Gene3D" id="3.30.30.30">
    <property type="match status" value="1"/>
</dbReference>
<dbReference type="SUPFAM" id="SSF53067">
    <property type="entry name" value="Actin-like ATPase domain"/>
    <property type="match status" value="2"/>
</dbReference>
<reference evidence="5" key="1">
    <citation type="submission" date="2022-08" db="EMBL/GenBank/DDBJ databases">
        <authorList>
            <person name="Marques A."/>
        </authorList>
    </citation>
    <scope>NUCLEOTIDE SEQUENCE</scope>
    <source>
        <strain evidence="5">RhyPub2mFocal</strain>
        <tissue evidence="5">Leaves</tissue>
    </source>
</reference>
<dbReference type="EMBL" id="JAMFTS010000003">
    <property type="protein sequence ID" value="KAJ4776129.1"/>
    <property type="molecule type" value="Genomic_DNA"/>
</dbReference>
<keyword evidence="6" id="KW-1185">Reference proteome</keyword>
<comment type="similarity">
    <text evidence="2">Belongs to the heat shock protein 70 family.</text>
</comment>
<evidence type="ECO:0000256" key="4">
    <source>
        <dbReference type="ARBA" id="ARBA00022840"/>
    </source>
</evidence>